<dbReference type="InterPro" id="IPR001757">
    <property type="entry name" value="P_typ_ATPase"/>
</dbReference>
<dbReference type="STRING" id="1217705.F900_00109"/>
<dbReference type="GO" id="GO:0005886">
    <property type="term" value="C:plasma membrane"/>
    <property type="evidence" value="ECO:0007669"/>
    <property type="project" value="UniProtKB-SubCell"/>
</dbReference>
<evidence type="ECO:0000256" key="6">
    <source>
        <dbReference type="ARBA" id="ARBA00022692"/>
    </source>
</evidence>
<dbReference type="InterPro" id="IPR023298">
    <property type="entry name" value="ATPase_P-typ_TM_dom_sf"/>
</dbReference>
<organism evidence="18 19">
    <name type="scientific">Acinetobacter modestus</name>
    <dbReference type="NCBI Taxonomy" id="1776740"/>
    <lineage>
        <taxon>Bacteria</taxon>
        <taxon>Pseudomonadati</taxon>
        <taxon>Pseudomonadota</taxon>
        <taxon>Gammaproteobacteria</taxon>
        <taxon>Moraxellales</taxon>
        <taxon>Moraxellaceae</taxon>
        <taxon>Acinetobacter</taxon>
    </lineage>
</organism>
<dbReference type="HAMAP" id="MF_00285">
    <property type="entry name" value="KdpB"/>
    <property type="match status" value="1"/>
</dbReference>
<comment type="subcellular location">
    <subcellularLocation>
        <location evidence="16">Cell membrane</location>
        <topology evidence="16">Multi-pass membrane protein</topology>
    </subcellularLocation>
    <subcellularLocation>
        <location evidence="1">Membrane</location>
    </subcellularLocation>
</comment>
<dbReference type="PRINTS" id="PR00119">
    <property type="entry name" value="CATATPASE"/>
</dbReference>
<feature type="transmembrane region" description="Helical" evidence="16">
    <location>
        <begin position="212"/>
        <end position="235"/>
    </location>
</feature>
<evidence type="ECO:0000256" key="1">
    <source>
        <dbReference type="ARBA" id="ARBA00004370"/>
    </source>
</evidence>
<dbReference type="PATRIC" id="fig|1217705.3.peg.98"/>
<keyword evidence="3 16" id="KW-1003">Cell membrane</keyword>
<comment type="function">
    <text evidence="16">Part of the high-affinity ATP-driven potassium transport (or Kdp) system, which catalyzes the hydrolysis of ATP coupled with the electrogenic transport of potassium into the cytoplasm. This subunit is responsible for energy coupling to the transport system and for the release of the potassium ions to the cytoplasm.</text>
</comment>
<dbReference type="EC" id="7.2.2.6" evidence="16"/>
<evidence type="ECO:0000256" key="10">
    <source>
        <dbReference type="ARBA" id="ARBA00022842"/>
    </source>
</evidence>
<dbReference type="InterPro" id="IPR059000">
    <property type="entry name" value="ATPase_P-type_domA"/>
</dbReference>
<dbReference type="NCBIfam" id="TIGR01497">
    <property type="entry name" value="kdpB"/>
    <property type="match status" value="1"/>
</dbReference>
<comment type="caution">
    <text evidence="18">The sequence shown here is derived from an EMBL/GenBank/DDBJ whole genome shotgun (WGS) entry which is preliminary data.</text>
</comment>
<evidence type="ECO:0000256" key="5">
    <source>
        <dbReference type="ARBA" id="ARBA00022553"/>
    </source>
</evidence>
<keyword evidence="10 16" id="KW-0460">Magnesium</keyword>
<feature type="binding site" evidence="16">
    <location>
        <position position="386"/>
    </location>
    <ligand>
        <name>ATP</name>
        <dbReference type="ChEBI" id="CHEBI:30616"/>
    </ligand>
</feature>
<sequence length="670" mass="71020">MKHSNATQQMDILNKEIIQQTFHKLLPQYAFKNPVMACVWVGTILTIVATLMGSTSFSFGLLLSLILLVTVLFANYAEAVAEAKGRGQAASLRQARENLTANRILDLNAVPNTISANLLKKDDLVIVKAGEIVPADGEIIQGFATINESAVTGESAPVLREAHTDRSGVIGGTKVLSDEIIIRVSNEAGHSFLDRMIALVEGANRQKTPNEVALSILLNIMNITFIVVVASLPFIGSMVGIKISMVLLIALLVCLIPTTIGGLLPAIGIAGMNRALKANVLAKSGKAVEVAGDIDVLLLDKTGTITYGDRQATAFYPLAGVTPTELRQAAMLTSFADPTPEGKSVISLGKELGESIQEPKDAEFIQFSASTRLSGVNLATGQMIRKGAVDAILKFANQEIKDNVELKTRVEQVASKGATPLVVASNHSILGVIELSDVIKQGIKERFALLREMGIKTIMVTGDNPLTAAAIAAEAGVDDYIAEARPEDKLACIRNEQAAGKLVAMVGDGTNDAPALAQADIGLAMNSGTQAAKEAGNMVDLDSDPTKLLDVVEIGKQQLITRGALTTFSLANDVSKYFVILPALFAVAIPQLGVLNILQLSSPSSAVISALIFNALIIPMLIPLALKGVQFKPASALQLLRRNMLIYGVGGVIFPFIVIKLIDLVVSLWI</sequence>
<accession>N9NG35</accession>
<dbReference type="eggNOG" id="COG2216">
    <property type="taxonomic scope" value="Bacteria"/>
</dbReference>
<feature type="transmembrane region" description="Helical" evidence="16">
    <location>
        <begin position="645"/>
        <end position="669"/>
    </location>
</feature>
<dbReference type="AlphaFoldDB" id="N9NG35"/>
<evidence type="ECO:0000256" key="4">
    <source>
        <dbReference type="ARBA" id="ARBA00022538"/>
    </source>
</evidence>
<evidence type="ECO:0000256" key="11">
    <source>
        <dbReference type="ARBA" id="ARBA00022958"/>
    </source>
</evidence>
<dbReference type="InterPro" id="IPR018303">
    <property type="entry name" value="ATPase_P-typ_P_site"/>
</dbReference>
<dbReference type="InterPro" id="IPR036412">
    <property type="entry name" value="HAD-like_sf"/>
</dbReference>
<proteinExistence type="inferred from homology"/>
<dbReference type="Proteomes" id="UP000013248">
    <property type="component" value="Unassembled WGS sequence"/>
</dbReference>
<evidence type="ECO:0000256" key="7">
    <source>
        <dbReference type="ARBA" id="ARBA00022723"/>
    </source>
</evidence>
<dbReference type="Gene3D" id="3.40.1110.10">
    <property type="entry name" value="Calcium-transporting ATPase, cytoplasmic domain N"/>
    <property type="match status" value="1"/>
</dbReference>
<feature type="binding site" evidence="16">
    <location>
        <position position="337"/>
    </location>
    <ligand>
        <name>ATP</name>
        <dbReference type="ChEBI" id="CHEBI:30616"/>
    </ligand>
</feature>
<evidence type="ECO:0000256" key="13">
    <source>
        <dbReference type="ARBA" id="ARBA00022989"/>
    </source>
</evidence>
<evidence type="ECO:0000256" key="9">
    <source>
        <dbReference type="ARBA" id="ARBA00022840"/>
    </source>
</evidence>
<keyword evidence="5 16" id="KW-0597">Phosphoprotein</keyword>
<dbReference type="SFLD" id="SFLDF00027">
    <property type="entry name" value="p-type_atpase"/>
    <property type="match status" value="1"/>
</dbReference>
<dbReference type="PROSITE" id="PS00154">
    <property type="entry name" value="ATPASE_E1_E2"/>
    <property type="match status" value="1"/>
</dbReference>
<feature type="transmembrane region" description="Helical" evidence="16">
    <location>
        <begin position="59"/>
        <end position="77"/>
    </location>
</feature>
<dbReference type="NCBIfam" id="TIGR01494">
    <property type="entry name" value="ATPase_P-type"/>
    <property type="match status" value="2"/>
</dbReference>
<feature type="transmembrane region" description="Helical" evidence="16">
    <location>
        <begin position="577"/>
        <end position="598"/>
    </location>
</feature>
<keyword evidence="4 16" id="KW-0633">Potassium transport</keyword>
<dbReference type="GO" id="GO:0005524">
    <property type="term" value="F:ATP binding"/>
    <property type="evidence" value="ECO:0007669"/>
    <property type="project" value="UniProtKB-UniRule"/>
</dbReference>
<comment type="subunit">
    <text evidence="16">The system is composed of three essential subunits: KdpA, KdpB and KdpC.</text>
</comment>
<keyword evidence="14 16" id="KW-0406">Ion transport</keyword>
<keyword evidence="15 16" id="KW-0472">Membrane</keyword>
<feature type="active site" description="4-aspartylphosphate intermediate" evidence="16">
    <location>
        <position position="300"/>
    </location>
</feature>
<dbReference type="GO" id="GO:0000287">
    <property type="term" value="F:magnesium ion binding"/>
    <property type="evidence" value="ECO:0007669"/>
    <property type="project" value="UniProtKB-UniRule"/>
</dbReference>
<evidence type="ECO:0000256" key="8">
    <source>
        <dbReference type="ARBA" id="ARBA00022741"/>
    </source>
</evidence>
<dbReference type="Pfam" id="PF00122">
    <property type="entry name" value="E1-E2_ATPase"/>
    <property type="match status" value="1"/>
</dbReference>
<keyword evidence="6 16" id="KW-0812">Transmembrane</keyword>
<feature type="binding site" evidence="16">
    <location>
        <position position="512"/>
    </location>
    <ligand>
        <name>Mg(2+)</name>
        <dbReference type="ChEBI" id="CHEBI:18420"/>
    </ligand>
</feature>
<feature type="transmembrane region" description="Helical" evidence="16">
    <location>
        <begin position="34"/>
        <end position="53"/>
    </location>
</feature>
<feature type="domain" description="P-type ATPase A" evidence="17">
    <location>
        <begin position="112"/>
        <end position="201"/>
    </location>
</feature>
<feature type="transmembrane region" description="Helical" evidence="16">
    <location>
        <begin position="604"/>
        <end position="624"/>
    </location>
</feature>
<name>N9NG35_9GAMM</name>
<feature type="binding site" evidence="16">
    <location>
        <begin position="367"/>
        <end position="374"/>
    </location>
    <ligand>
        <name>ATP</name>
        <dbReference type="ChEBI" id="CHEBI:30616"/>
    </ligand>
</feature>
<reference evidence="18 19" key="1">
    <citation type="submission" date="2013-02" db="EMBL/GenBank/DDBJ databases">
        <title>The Genome Sequence of Acinetobacter sp. ANC 3862.</title>
        <authorList>
            <consortium name="The Broad Institute Genome Sequencing Platform"/>
            <consortium name="The Broad Institute Genome Sequencing Center for Infectious Disease"/>
            <person name="Cerqueira G."/>
            <person name="Feldgarden M."/>
            <person name="Courvalin P."/>
            <person name="Perichon B."/>
            <person name="Grillot-Courvalin C."/>
            <person name="Clermont D."/>
            <person name="Rocha E."/>
            <person name="Yoon E.-J."/>
            <person name="Nemec A."/>
            <person name="Walker B."/>
            <person name="Young S.K."/>
            <person name="Zeng Q."/>
            <person name="Gargeya S."/>
            <person name="Fitzgerald M."/>
            <person name="Haas B."/>
            <person name="Abouelleil A."/>
            <person name="Alvarado L."/>
            <person name="Arachchi H.M."/>
            <person name="Berlin A.M."/>
            <person name="Chapman S.B."/>
            <person name="Dewar J."/>
            <person name="Goldberg J."/>
            <person name="Griggs A."/>
            <person name="Gujja S."/>
            <person name="Hansen M."/>
            <person name="Howarth C."/>
            <person name="Imamovic A."/>
            <person name="Larimer J."/>
            <person name="McCowan C."/>
            <person name="Murphy C."/>
            <person name="Neiman D."/>
            <person name="Pearson M."/>
            <person name="Priest M."/>
            <person name="Roberts A."/>
            <person name="Saif S."/>
            <person name="Shea T."/>
            <person name="Sisk P."/>
            <person name="Sykes S."/>
            <person name="Wortman J."/>
            <person name="Nusbaum C."/>
            <person name="Birren B."/>
        </authorList>
    </citation>
    <scope>NUCLEOTIDE SEQUENCE [LARGE SCALE GENOMIC DNA]</scope>
    <source>
        <strain evidence="18 19">ANC 3862</strain>
    </source>
</reference>
<feature type="binding site" evidence="16">
    <location>
        <position position="508"/>
    </location>
    <ligand>
        <name>Mg(2+)</name>
        <dbReference type="ChEBI" id="CHEBI:18420"/>
    </ligand>
</feature>
<dbReference type="Pfam" id="PF00702">
    <property type="entry name" value="Hydrolase"/>
    <property type="match status" value="1"/>
</dbReference>
<keyword evidence="11 16" id="KW-0630">Potassium</keyword>
<evidence type="ECO:0000313" key="19">
    <source>
        <dbReference type="Proteomes" id="UP000013248"/>
    </source>
</evidence>
<keyword evidence="12 16" id="KW-1278">Translocase</keyword>
<dbReference type="InterPro" id="IPR008250">
    <property type="entry name" value="ATPase_P-typ_transduc_dom_A_sf"/>
</dbReference>
<dbReference type="SUPFAM" id="SSF81653">
    <property type="entry name" value="Calcium ATPase, transduction domain A"/>
    <property type="match status" value="1"/>
</dbReference>
<evidence type="ECO:0000256" key="2">
    <source>
        <dbReference type="ARBA" id="ARBA00022448"/>
    </source>
</evidence>
<keyword evidence="9 16" id="KW-0067">ATP-binding</keyword>
<evidence type="ECO:0000256" key="15">
    <source>
        <dbReference type="ARBA" id="ARBA00023136"/>
    </source>
</evidence>
<dbReference type="Gene3D" id="2.70.150.10">
    <property type="entry name" value="Calcium-transporting ATPase, cytoplasmic transduction domain A"/>
    <property type="match status" value="1"/>
</dbReference>
<dbReference type="PANTHER" id="PTHR43743:SF1">
    <property type="entry name" value="POTASSIUM-TRANSPORTING ATPASE ATP-BINDING SUBUNIT"/>
    <property type="match status" value="1"/>
</dbReference>
<dbReference type="GO" id="GO:0016887">
    <property type="term" value="F:ATP hydrolysis activity"/>
    <property type="evidence" value="ECO:0007669"/>
    <property type="project" value="InterPro"/>
</dbReference>
<dbReference type="SFLD" id="SFLDS00003">
    <property type="entry name" value="Haloacid_Dehalogenase"/>
    <property type="match status" value="1"/>
</dbReference>
<evidence type="ECO:0000313" key="18">
    <source>
        <dbReference type="EMBL" id="ENX04536.1"/>
    </source>
</evidence>
<evidence type="ECO:0000256" key="3">
    <source>
        <dbReference type="ARBA" id="ARBA00022475"/>
    </source>
</evidence>
<comment type="catalytic activity">
    <reaction evidence="16">
        <text>K(+)(out) + ATP + H2O = K(+)(in) + ADP + phosphate + H(+)</text>
        <dbReference type="Rhea" id="RHEA:16777"/>
        <dbReference type="ChEBI" id="CHEBI:15377"/>
        <dbReference type="ChEBI" id="CHEBI:15378"/>
        <dbReference type="ChEBI" id="CHEBI:29103"/>
        <dbReference type="ChEBI" id="CHEBI:30616"/>
        <dbReference type="ChEBI" id="CHEBI:43474"/>
        <dbReference type="ChEBI" id="CHEBI:456216"/>
        <dbReference type="EC" id="7.2.2.6"/>
    </reaction>
</comment>
<dbReference type="PANTHER" id="PTHR43743">
    <property type="entry name" value="POTASSIUM-TRANSPORTING ATPASE ATP-BINDING SUBUNIT"/>
    <property type="match status" value="1"/>
</dbReference>
<gene>
    <name evidence="16" type="primary">kdpB</name>
    <name evidence="18" type="ORF">F900_00109</name>
</gene>
<protein>
    <recommendedName>
        <fullName evidence="16">Potassium-transporting ATPase ATP-binding subunit</fullName>
        <ecNumber evidence="16">7.2.2.6</ecNumber>
    </recommendedName>
    <alternativeName>
        <fullName evidence="16">ATP phosphohydrolase [potassium-transporting] B chain</fullName>
    </alternativeName>
    <alternativeName>
        <fullName evidence="16">Potassium-binding and translocating subunit B</fullName>
    </alternativeName>
    <alternativeName>
        <fullName evidence="16">Potassium-translocating ATPase B chain</fullName>
    </alternativeName>
</protein>
<feature type="transmembrane region" description="Helical" evidence="16">
    <location>
        <begin position="241"/>
        <end position="267"/>
    </location>
</feature>
<keyword evidence="13 16" id="KW-1133">Transmembrane helix</keyword>
<evidence type="ECO:0000256" key="14">
    <source>
        <dbReference type="ARBA" id="ARBA00023065"/>
    </source>
</evidence>
<dbReference type="EMBL" id="APRP01000003">
    <property type="protein sequence ID" value="ENX04536.1"/>
    <property type="molecule type" value="Genomic_DNA"/>
</dbReference>
<dbReference type="HOGENOM" id="CLU_025728_2_0_6"/>
<feature type="binding site" evidence="16">
    <location>
        <position position="341"/>
    </location>
    <ligand>
        <name>ATP</name>
        <dbReference type="ChEBI" id="CHEBI:30616"/>
    </ligand>
</feature>
<evidence type="ECO:0000256" key="16">
    <source>
        <dbReference type="HAMAP-Rule" id="MF_00285"/>
    </source>
</evidence>
<keyword evidence="7 16" id="KW-0479">Metal-binding</keyword>
<keyword evidence="8 16" id="KW-0547">Nucleotide-binding</keyword>
<dbReference type="SUPFAM" id="SSF81665">
    <property type="entry name" value="Calcium ATPase, transmembrane domain M"/>
    <property type="match status" value="1"/>
</dbReference>
<dbReference type="GO" id="GO:0008556">
    <property type="term" value="F:P-type potassium transmembrane transporter activity"/>
    <property type="evidence" value="ECO:0007669"/>
    <property type="project" value="UniProtKB-UniRule"/>
</dbReference>
<dbReference type="InterPro" id="IPR023214">
    <property type="entry name" value="HAD_sf"/>
</dbReference>
<dbReference type="InterPro" id="IPR044492">
    <property type="entry name" value="P_typ_ATPase_HD_dom"/>
</dbReference>
<keyword evidence="2 16" id="KW-0813">Transport</keyword>
<dbReference type="SFLD" id="SFLDG00002">
    <property type="entry name" value="C1.7:_P-type_atpase_like"/>
    <property type="match status" value="1"/>
</dbReference>
<comment type="similarity">
    <text evidence="16">Belongs to the cation transport ATPase (P-type) (TC 3.A.3) family. Type IA subfamily.</text>
</comment>
<dbReference type="RefSeq" id="WP_005214237.1">
    <property type="nucleotide sequence ID" value="NZ_KB850088.1"/>
</dbReference>
<evidence type="ECO:0000259" key="17">
    <source>
        <dbReference type="Pfam" id="PF00122"/>
    </source>
</evidence>
<dbReference type="Gene3D" id="3.40.50.1000">
    <property type="entry name" value="HAD superfamily/HAD-like"/>
    <property type="match status" value="1"/>
</dbReference>
<evidence type="ECO:0000256" key="12">
    <source>
        <dbReference type="ARBA" id="ARBA00022967"/>
    </source>
</evidence>
<dbReference type="InterPro" id="IPR006391">
    <property type="entry name" value="P-type_ATPase_bsu_IA"/>
</dbReference>
<dbReference type="SUPFAM" id="SSF56784">
    <property type="entry name" value="HAD-like"/>
    <property type="match status" value="1"/>
</dbReference>
<dbReference type="InterPro" id="IPR023299">
    <property type="entry name" value="ATPase_P-typ_cyto_dom_N"/>
</dbReference>